<comment type="catalytic activity">
    <reaction evidence="1">
        <text>Hydrolysis of proteins in presence of ATP.</text>
        <dbReference type="EC" id="3.4.21.53"/>
    </reaction>
</comment>
<dbReference type="SUPFAM" id="SSF50156">
    <property type="entry name" value="PDZ domain-like"/>
    <property type="match status" value="1"/>
</dbReference>
<dbReference type="PANTHER" id="PTHR10046">
    <property type="entry name" value="ATP DEPENDENT LON PROTEASE FAMILY MEMBER"/>
    <property type="match status" value="1"/>
</dbReference>
<dbReference type="EC" id="3.4.21.53" evidence="1"/>
<keyword evidence="6" id="KW-1185">Reference proteome</keyword>
<dbReference type="NCBIfam" id="NF041438">
    <property type="entry name" value="SepM_fam_S16"/>
    <property type="match status" value="1"/>
</dbReference>
<evidence type="ECO:0000259" key="3">
    <source>
        <dbReference type="PROSITE" id="PS50106"/>
    </source>
</evidence>
<sequence>MKKKKIWLRITFIVVIILFAASFYHLPYYVESPGSAEKLAPIVKVENGYKEKGNFMLTTVRLGPANIYSYVLAKMSKHEDVLPLDQIMPKDQTEEEYNVYQLYLMDNSKHTAIQVAYSKAHKPYHFNYKGVYVLSVDPSMPAAKALNAGDQITEVDGHRFESSAQFIKYVGGKKVGQSIRISYIRDGKENSADIKLAEFKKPKGKVGIGIGLVDDRDLITSPPVTVKTDNIGGPSAGLMFSLEIYNQLTKQDLTKGYQIAGTGEIAPDGEVGRIGGIDKKVVAADKEGAEIFFAPNDEITPDMKKEEPGIQSNYQEALKAAREIGTKMKIVPVKTFDDALNYLNGLKAK</sequence>
<reference evidence="5 6" key="1">
    <citation type="submission" date="2023-03" db="EMBL/GenBank/DDBJ databases">
        <title>Bacillus Genome Sequencing.</title>
        <authorList>
            <person name="Dunlap C."/>
        </authorList>
    </citation>
    <scope>NUCLEOTIDE SEQUENCE [LARGE SCALE GENOMIC DNA]</scope>
    <source>
        <strain evidence="5 6">B-23453</strain>
    </source>
</reference>
<dbReference type="PROSITE" id="PS51786">
    <property type="entry name" value="LON_PROTEOLYTIC"/>
    <property type="match status" value="1"/>
</dbReference>
<organism evidence="5 6">
    <name type="scientific">Heyndrickxia acidicola</name>
    <dbReference type="NCBI Taxonomy" id="209389"/>
    <lineage>
        <taxon>Bacteria</taxon>
        <taxon>Bacillati</taxon>
        <taxon>Bacillota</taxon>
        <taxon>Bacilli</taxon>
        <taxon>Bacillales</taxon>
        <taxon>Bacillaceae</taxon>
        <taxon>Heyndrickxia</taxon>
    </lineage>
</organism>
<dbReference type="InterPro" id="IPR014721">
    <property type="entry name" value="Ribsml_uS5_D2-typ_fold_subgr"/>
</dbReference>
<evidence type="ECO:0000313" key="5">
    <source>
        <dbReference type="EMBL" id="MED1202185.1"/>
    </source>
</evidence>
<dbReference type="Pfam" id="PF05362">
    <property type="entry name" value="Lon_C"/>
    <property type="match status" value="1"/>
</dbReference>
<feature type="active site" evidence="1">
    <location>
        <position position="280"/>
    </location>
</feature>
<dbReference type="Gene3D" id="3.30.230.10">
    <property type="match status" value="1"/>
</dbReference>
<dbReference type="InterPro" id="IPR020568">
    <property type="entry name" value="Ribosomal_Su5_D2-typ_SF"/>
</dbReference>
<dbReference type="EMBL" id="JARMAB010000004">
    <property type="protein sequence ID" value="MED1202185.1"/>
    <property type="molecule type" value="Genomic_DNA"/>
</dbReference>
<keyword evidence="2" id="KW-0812">Transmembrane</keyword>
<dbReference type="PROSITE" id="PS50106">
    <property type="entry name" value="PDZ"/>
    <property type="match status" value="1"/>
</dbReference>
<keyword evidence="1" id="KW-0720">Serine protease</keyword>
<comment type="caution">
    <text evidence="5">The sequence shown here is derived from an EMBL/GenBank/DDBJ whole genome shotgun (WGS) entry which is preliminary data.</text>
</comment>
<dbReference type="Gene3D" id="2.30.42.10">
    <property type="match status" value="1"/>
</dbReference>
<evidence type="ECO:0000256" key="1">
    <source>
        <dbReference type="PROSITE-ProRule" id="PRU01122"/>
    </source>
</evidence>
<gene>
    <name evidence="5" type="ORF">P4T90_03645</name>
</gene>
<dbReference type="RefSeq" id="WP_066264849.1">
    <property type="nucleotide sequence ID" value="NZ_JARMAB010000004.1"/>
</dbReference>
<dbReference type="InterPro" id="IPR008269">
    <property type="entry name" value="Lon_proteolytic"/>
</dbReference>
<dbReference type="Pfam" id="PF13180">
    <property type="entry name" value="PDZ_2"/>
    <property type="match status" value="1"/>
</dbReference>
<accession>A0ABU6MGM2</accession>
<dbReference type="SUPFAM" id="SSF54211">
    <property type="entry name" value="Ribosomal protein S5 domain 2-like"/>
    <property type="match status" value="1"/>
</dbReference>
<dbReference type="SMART" id="SM00228">
    <property type="entry name" value="PDZ"/>
    <property type="match status" value="1"/>
</dbReference>
<evidence type="ECO:0000259" key="4">
    <source>
        <dbReference type="PROSITE" id="PS51786"/>
    </source>
</evidence>
<evidence type="ECO:0000256" key="2">
    <source>
        <dbReference type="SAM" id="Phobius"/>
    </source>
</evidence>
<evidence type="ECO:0000313" key="6">
    <source>
        <dbReference type="Proteomes" id="UP001341444"/>
    </source>
</evidence>
<dbReference type="InterPro" id="IPR036034">
    <property type="entry name" value="PDZ_sf"/>
</dbReference>
<feature type="active site" evidence="1">
    <location>
        <position position="235"/>
    </location>
</feature>
<dbReference type="GO" id="GO:0006508">
    <property type="term" value="P:proteolysis"/>
    <property type="evidence" value="ECO:0007669"/>
    <property type="project" value="UniProtKB-KW"/>
</dbReference>
<protein>
    <recommendedName>
        <fullName evidence="1">endopeptidase La</fullName>
        <ecNumber evidence="1">3.4.21.53</ecNumber>
    </recommendedName>
</protein>
<comment type="similarity">
    <text evidence="1">Belongs to the peptidase S16 family.</text>
</comment>
<dbReference type="GO" id="GO:0008233">
    <property type="term" value="F:peptidase activity"/>
    <property type="evidence" value="ECO:0007669"/>
    <property type="project" value="UniProtKB-KW"/>
</dbReference>
<dbReference type="Proteomes" id="UP001341444">
    <property type="component" value="Unassembled WGS sequence"/>
</dbReference>
<feature type="domain" description="PDZ" evidence="3">
    <location>
        <begin position="112"/>
        <end position="168"/>
    </location>
</feature>
<dbReference type="InterPro" id="IPR027065">
    <property type="entry name" value="Lon_Prtase"/>
</dbReference>
<feature type="transmembrane region" description="Helical" evidence="2">
    <location>
        <begin position="7"/>
        <end position="26"/>
    </location>
</feature>
<keyword evidence="1 5" id="KW-0645">Protease</keyword>
<keyword evidence="2" id="KW-0472">Membrane</keyword>
<name>A0ABU6MGM2_9BACI</name>
<keyword evidence="2" id="KW-1133">Transmembrane helix</keyword>
<proteinExistence type="inferred from homology"/>
<dbReference type="InterPro" id="IPR001478">
    <property type="entry name" value="PDZ"/>
</dbReference>
<keyword evidence="1 5" id="KW-0378">Hydrolase</keyword>
<feature type="domain" description="Lon proteolytic" evidence="4">
    <location>
        <begin position="230"/>
        <end position="346"/>
    </location>
</feature>